<protein>
    <recommendedName>
        <fullName evidence="4">Cytochrome c domain-containing protein</fullName>
    </recommendedName>
</protein>
<dbReference type="KEGG" id="htl:HPTL_0486"/>
<accession>A0A2Z6DWC2</accession>
<dbReference type="AlphaFoldDB" id="A0A2Z6DWC2"/>
<evidence type="ECO:0000313" key="3">
    <source>
        <dbReference type="Proteomes" id="UP000262004"/>
    </source>
</evidence>
<feature type="signal peptide" evidence="1">
    <location>
        <begin position="1"/>
        <end position="26"/>
    </location>
</feature>
<sequence>MNRFAAACAIALSILGGFATAPAALANPFPDADLEQGKAYHEKLCVACHTRRFGGDEGSGAYLRENRRVHRPEALTQMLTACTTNLGLDLFPEDEYHIAGYLNQRFYRFGLE</sequence>
<dbReference type="GO" id="GO:0009055">
    <property type="term" value="F:electron transfer activity"/>
    <property type="evidence" value="ECO:0007669"/>
    <property type="project" value="InterPro"/>
</dbReference>
<name>A0A2Z6DWC2_HYDTE</name>
<dbReference type="Proteomes" id="UP000262004">
    <property type="component" value="Chromosome"/>
</dbReference>
<dbReference type="RefSeq" id="WP_119334569.1">
    <property type="nucleotide sequence ID" value="NZ_AP018558.1"/>
</dbReference>
<dbReference type="GO" id="GO:0020037">
    <property type="term" value="F:heme binding"/>
    <property type="evidence" value="ECO:0007669"/>
    <property type="project" value="InterPro"/>
</dbReference>
<proteinExistence type="predicted"/>
<evidence type="ECO:0008006" key="4">
    <source>
        <dbReference type="Google" id="ProtNLM"/>
    </source>
</evidence>
<evidence type="ECO:0000313" key="2">
    <source>
        <dbReference type="EMBL" id="BBD76754.1"/>
    </source>
</evidence>
<gene>
    <name evidence="2" type="ORF">HPTL_0486</name>
</gene>
<evidence type="ECO:0000256" key="1">
    <source>
        <dbReference type="SAM" id="SignalP"/>
    </source>
</evidence>
<dbReference type="EMBL" id="AP018558">
    <property type="protein sequence ID" value="BBD76754.1"/>
    <property type="molecule type" value="Genomic_DNA"/>
</dbReference>
<keyword evidence="3" id="KW-1185">Reference proteome</keyword>
<reference evidence="2 3" key="1">
    <citation type="submission" date="2018-04" db="EMBL/GenBank/DDBJ databases">
        <title>Complete genome sequence of Hydrogenophilus thermoluteolus TH-1.</title>
        <authorList>
            <person name="Arai H."/>
        </authorList>
    </citation>
    <scope>NUCLEOTIDE SEQUENCE [LARGE SCALE GENOMIC DNA]</scope>
    <source>
        <strain evidence="2 3">TH-1</strain>
    </source>
</reference>
<dbReference type="InterPro" id="IPR036909">
    <property type="entry name" value="Cyt_c-like_dom_sf"/>
</dbReference>
<organism evidence="2 3">
    <name type="scientific">Hydrogenophilus thermoluteolus</name>
    <name type="common">Pseudomonas hydrogenothermophila</name>
    <dbReference type="NCBI Taxonomy" id="297"/>
    <lineage>
        <taxon>Bacteria</taxon>
        <taxon>Pseudomonadati</taxon>
        <taxon>Pseudomonadota</taxon>
        <taxon>Hydrogenophilia</taxon>
        <taxon>Hydrogenophilales</taxon>
        <taxon>Hydrogenophilaceae</taxon>
        <taxon>Hydrogenophilus</taxon>
    </lineage>
</organism>
<keyword evidence="1" id="KW-0732">Signal</keyword>
<dbReference type="OrthoDB" id="9796294at2"/>
<feature type="chain" id="PRO_5016361989" description="Cytochrome c domain-containing protein" evidence="1">
    <location>
        <begin position="27"/>
        <end position="112"/>
    </location>
</feature>
<dbReference type="SUPFAM" id="SSF46626">
    <property type="entry name" value="Cytochrome c"/>
    <property type="match status" value="1"/>
</dbReference>